<dbReference type="InterPro" id="IPR016024">
    <property type="entry name" value="ARM-type_fold"/>
</dbReference>
<organism evidence="2 3">
    <name type="scientific">Spirochaeta africana (strain ATCC 700263 / DSM 8902 / Z-7692)</name>
    <dbReference type="NCBI Taxonomy" id="889378"/>
    <lineage>
        <taxon>Bacteria</taxon>
        <taxon>Pseudomonadati</taxon>
        <taxon>Spirochaetota</taxon>
        <taxon>Spirochaetia</taxon>
        <taxon>Spirochaetales</taxon>
        <taxon>Spirochaetaceae</taxon>
        <taxon>Spirochaeta</taxon>
    </lineage>
</organism>
<keyword evidence="1" id="KW-1133">Transmembrane helix</keyword>
<dbReference type="KEGG" id="sfc:Spiaf_1039"/>
<keyword evidence="1" id="KW-0472">Membrane</keyword>
<reference evidence="3" key="1">
    <citation type="journal article" date="2013" name="Stand. Genomic Sci.">
        <title>Complete genome sequence of the halophilic bacterium Spirochaeta africana type strain (Z-7692(T)) from the alkaline Lake Magadi in the East African Rift.</title>
        <authorList>
            <person name="Liolos K."/>
            <person name="Abt B."/>
            <person name="Scheuner C."/>
            <person name="Teshima H."/>
            <person name="Held B."/>
            <person name="Lapidus A."/>
            <person name="Nolan M."/>
            <person name="Lucas S."/>
            <person name="Deshpande S."/>
            <person name="Cheng J.F."/>
            <person name="Tapia R."/>
            <person name="Goodwin L.A."/>
            <person name="Pitluck S."/>
            <person name="Pagani I."/>
            <person name="Ivanova N."/>
            <person name="Mavromatis K."/>
            <person name="Mikhailova N."/>
            <person name="Huntemann M."/>
            <person name="Pati A."/>
            <person name="Chen A."/>
            <person name="Palaniappan K."/>
            <person name="Land M."/>
            <person name="Rohde M."/>
            <person name="Tindall B.J."/>
            <person name="Detter J.C."/>
            <person name="Goker M."/>
            <person name="Bristow J."/>
            <person name="Eisen J.A."/>
            <person name="Markowitz V."/>
            <person name="Hugenholtz P."/>
            <person name="Woyke T."/>
            <person name="Klenk H.P."/>
            <person name="Kyrpides N.C."/>
        </authorList>
    </citation>
    <scope>NUCLEOTIDE SEQUENCE</scope>
    <source>
        <strain evidence="3">ATCC 700263 / DSM 8902 / Z-7692</strain>
    </source>
</reference>
<dbReference type="EMBL" id="CP003282">
    <property type="protein sequence ID" value="AFG37126.1"/>
    <property type="molecule type" value="Genomic_DNA"/>
</dbReference>
<evidence type="ECO:0000313" key="2">
    <source>
        <dbReference type="EMBL" id="AFG37126.1"/>
    </source>
</evidence>
<gene>
    <name evidence="2" type="ordered locus">Spiaf_1039</name>
</gene>
<dbReference type="OrthoDB" id="366175at2"/>
<dbReference type="GO" id="GO:0016491">
    <property type="term" value="F:oxidoreductase activity"/>
    <property type="evidence" value="ECO:0007669"/>
    <property type="project" value="TreeGrafter"/>
</dbReference>
<dbReference type="InterPro" id="IPR011989">
    <property type="entry name" value="ARM-like"/>
</dbReference>
<dbReference type="AlphaFoldDB" id="H9UHY3"/>
<keyword evidence="1" id="KW-0812">Transmembrane</keyword>
<keyword evidence="3" id="KW-1185">Reference proteome</keyword>
<evidence type="ECO:0000256" key="1">
    <source>
        <dbReference type="SAM" id="Phobius"/>
    </source>
</evidence>
<evidence type="ECO:0000313" key="3">
    <source>
        <dbReference type="Proteomes" id="UP000007383"/>
    </source>
</evidence>
<dbReference type="Pfam" id="PF13646">
    <property type="entry name" value="HEAT_2"/>
    <property type="match status" value="2"/>
</dbReference>
<feature type="transmembrane region" description="Helical" evidence="1">
    <location>
        <begin position="12"/>
        <end position="34"/>
    </location>
</feature>
<dbReference type="eggNOG" id="COG1413">
    <property type="taxonomic scope" value="Bacteria"/>
</dbReference>
<dbReference type="SMART" id="SM00567">
    <property type="entry name" value="EZ_HEAT"/>
    <property type="match status" value="9"/>
</dbReference>
<dbReference type="Gene3D" id="1.25.10.10">
    <property type="entry name" value="Leucine-rich Repeat Variant"/>
    <property type="match status" value="4"/>
</dbReference>
<accession>H9UHY3</accession>
<proteinExistence type="predicted"/>
<dbReference type="RefSeq" id="WP_014455118.1">
    <property type="nucleotide sequence ID" value="NC_017098.1"/>
</dbReference>
<dbReference type="Proteomes" id="UP000007383">
    <property type="component" value="Chromosome"/>
</dbReference>
<dbReference type="InterPro" id="IPR004155">
    <property type="entry name" value="PBS_lyase_HEAT"/>
</dbReference>
<dbReference type="HOGENOM" id="CLU_347764_0_0_12"/>
<dbReference type="PATRIC" id="fig|889378.3.peg.1040"/>
<dbReference type="PANTHER" id="PTHR12697:SF5">
    <property type="entry name" value="DEOXYHYPUSINE HYDROXYLASE"/>
    <property type="match status" value="1"/>
</dbReference>
<dbReference type="SUPFAM" id="SSF48371">
    <property type="entry name" value="ARM repeat"/>
    <property type="match status" value="3"/>
</dbReference>
<sequence length="827" mass="92609">MNIISELLASGWPVHLGAALLLLALLILTTVVLIRQRRFIRRLQRMHRHPEIKQELIQRTQKRPSLHRVHLLLRYAPDDGLFAVFLAALRSRRCARRFRDWLQQHEDVLSVRKIALSGKGESFDGAGAVRFFHDRLDQIRELAGHPEWSVRYMSCKILLHDTDERSRRALREMFHDPHSLIRRTMAEEFAPIDESERDYLLSQLQRLLTDDYVHEVRTAARQRLHASFKAYQTPDLGELSQVQILHVLEQLVPGVPEDHDLALQQLGARNIEIQLQAARFAQQAGVLSRLLRDADPSDSTAMARTTKLLQHAAESGEVRFLYALRERQELSPASLEIAASILNKRGPVQLIPALLSQAIKLDPESSALNARVYREACRAAARRGDAEAAAVLRRSLFDTARKPAQAALILAELTGQHAQQLVPPLLKLLKDPEYPLRSELEQTLARFDHTEYLPQLLDIVASDRQNQPHIVRISAFQVIGQLQLPSTLQSILEHLPVLPLQQAREFADHLARHDSKEFSRRVLDILSGEDGKVRAALIAAVPATGNKDFIKPIRSALTDADPLVRSAAAWALMEYGDTRSLKDARALLRDPVMRVRSEAAHALGQYGNDSLLKELGEVARDPQEAVAVQHAAIQGLKHSSSPAAVPVLAAILQQDTDDQLLHAAGDALAAKTSPKELEELIIALKDADPQLRSRLTEAFGRMGEAGEESLIELLQEDIASLRPYITEVLEKTGCIDATVRRLSHRDPEVRRTAAQQLSIIGTAAAFRGIVVAARDPDTEVRVMVTKALERLAGPEGKEILAELEKDPDRRIRKYTLWALERIKAGEL</sequence>
<dbReference type="STRING" id="889378.Spiaf_1039"/>
<dbReference type="PANTHER" id="PTHR12697">
    <property type="entry name" value="PBS LYASE HEAT-LIKE PROTEIN"/>
    <property type="match status" value="1"/>
</dbReference>
<protein>
    <submittedName>
        <fullName evidence="2">HEAT repeat-containing protein</fullName>
    </submittedName>
</protein>
<name>H9UHY3_SPIAZ</name>